<keyword evidence="3" id="KW-1185">Reference proteome</keyword>
<name>A0A9P5JZY1_9AGAM</name>
<evidence type="ECO:0000313" key="3">
    <source>
        <dbReference type="Proteomes" id="UP000759537"/>
    </source>
</evidence>
<dbReference type="InterPro" id="IPR021851">
    <property type="entry name" value="DUF3455"/>
</dbReference>
<dbReference type="Proteomes" id="UP000759537">
    <property type="component" value="Unassembled WGS sequence"/>
</dbReference>
<evidence type="ECO:0000313" key="2">
    <source>
        <dbReference type="EMBL" id="KAF8471554.1"/>
    </source>
</evidence>
<organism evidence="2 3">
    <name type="scientific">Russula ochroleuca</name>
    <dbReference type="NCBI Taxonomy" id="152965"/>
    <lineage>
        <taxon>Eukaryota</taxon>
        <taxon>Fungi</taxon>
        <taxon>Dikarya</taxon>
        <taxon>Basidiomycota</taxon>
        <taxon>Agaricomycotina</taxon>
        <taxon>Agaricomycetes</taxon>
        <taxon>Russulales</taxon>
        <taxon>Russulaceae</taxon>
        <taxon>Russula</taxon>
    </lineage>
</organism>
<gene>
    <name evidence="2" type="ORF">DFH94DRAFT_795531</name>
</gene>
<evidence type="ECO:0000256" key="1">
    <source>
        <dbReference type="SAM" id="SignalP"/>
    </source>
</evidence>
<accession>A0A9P5JZY1</accession>
<keyword evidence="1" id="KW-0732">Signal</keyword>
<dbReference type="Pfam" id="PF11937">
    <property type="entry name" value="DUF3455"/>
    <property type="match status" value="1"/>
</dbReference>
<dbReference type="PANTHER" id="PTHR35567">
    <property type="entry name" value="MALATE DEHYDROGENASE (AFU_ORTHOLOGUE AFUA_2G13800)"/>
    <property type="match status" value="1"/>
</dbReference>
<comment type="caution">
    <text evidence="2">The sequence shown here is derived from an EMBL/GenBank/DDBJ whole genome shotgun (WGS) entry which is preliminary data.</text>
</comment>
<dbReference type="AlphaFoldDB" id="A0A9P5JZY1"/>
<reference evidence="2" key="1">
    <citation type="submission" date="2019-10" db="EMBL/GenBank/DDBJ databases">
        <authorList>
            <consortium name="DOE Joint Genome Institute"/>
            <person name="Kuo A."/>
            <person name="Miyauchi S."/>
            <person name="Kiss E."/>
            <person name="Drula E."/>
            <person name="Kohler A."/>
            <person name="Sanchez-Garcia M."/>
            <person name="Andreopoulos B."/>
            <person name="Barry K.W."/>
            <person name="Bonito G."/>
            <person name="Buee M."/>
            <person name="Carver A."/>
            <person name="Chen C."/>
            <person name="Cichocki N."/>
            <person name="Clum A."/>
            <person name="Culley D."/>
            <person name="Crous P.W."/>
            <person name="Fauchery L."/>
            <person name="Girlanda M."/>
            <person name="Hayes R."/>
            <person name="Keri Z."/>
            <person name="LaButti K."/>
            <person name="Lipzen A."/>
            <person name="Lombard V."/>
            <person name="Magnuson J."/>
            <person name="Maillard F."/>
            <person name="Morin E."/>
            <person name="Murat C."/>
            <person name="Nolan M."/>
            <person name="Ohm R."/>
            <person name="Pangilinan J."/>
            <person name="Pereira M."/>
            <person name="Perotto S."/>
            <person name="Peter M."/>
            <person name="Riley R."/>
            <person name="Sitrit Y."/>
            <person name="Stielow B."/>
            <person name="Szollosi G."/>
            <person name="Zifcakova L."/>
            <person name="Stursova M."/>
            <person name="Spatafora J.W."/>
            <person name="Tedersoo L."/>
            <person name="Vaario L.-M."/>
            <person name="Yamada A."/>
            <person name="Yan M."/>
            <person name="Wang P."/>
            <person name="Xu J."/>
            <person name="Bruns T."/>
            <person name="Baldrian P."/>
            <person name="Vilgalys R."/>
            <person name="Henrissat B."/>
            <person name="Grigoriev I.V."/>
            <person name="Hibbett D."/>
            <person name="Nagy L.G."/>
            <person name="Martin F.M."/>
        </authorList>
    </citation>
    <scope>NUCLEOTIDE SEQUENCE</scope>
    <source>
        <strain evidence="2">Prilba</strain>
    </source>
</reference>
<proteinExistence type="predicted"/>
<sequence>MIALLLLPLLLATTTLAAPSQKRGSQGGCPVPASAFSLPATLAPIQSAPIFTTVGMGKQNYTCSASGNYTSTGAVAQLFDISCLFGQGEFSNIQDDVFSLWSSCPSTDPSDPGLAQRLKHNWNISPVGQHYFVNNNGTLVPVFDFTSTGNLKGNPDAIFFGKKIGDIPSPDGSDNVDWLELQEVSGELANDVYRVNTVRGQPPASCKPGSGDISVKYTAKYGMSA</sequence>
<reference evidence="2" key="2">
    <citation type="journal article" date="2020" name="Nat. Commun.">
        <title>Large-scale genome sequencing of mycorrhizal fungi provides insights into the early evolution of symbiotic traits.</title>
        <authorList>
            <person name="Miyauchi S."/>
            <person name="Kiss E."/>
            <person name="Kuo A."/>
            <person name="Drula E."/>
            <person name="Kohler A."/>
            <person name="Sanchez-Garcia M."/>
            <person name="Morin E."/>
            <person name="Andreopoulos B."/>
            <person name="Barry K.W."/>
            <person name="Bonito G."/>
            <person name="Buee M."/>
            <person name="Carver A."/>
            <person name="Chen C."/>
            <person name="Cichocki N."/>
            <person name="Clum A."/>
            <person name="Culley D."/>
            <person name="Crous P.W."/>
            <person name="Fauchery L."/>
            <person name="Girlanda M."/>
            <person name="Hayes R.D."/>
            <person name="Keri Z."/>
            <person name="LaButti K."/>
            <person name="Lipzen A."/>
            <person name="Lombard V."/>
            <person name="Magnuson J."/>
            <person name="Maillard F."/>
            <person name="Murat C."/>
            <person name="Nolan M."/>
            <person name="Ohm R.A."/>
            <person name="Pangilinan J."/>
            <person name="Pereira M.F."/>
            <person name="Perotto S."/>
            <person name="Peter M."/>
            <person name="Pfister S."/>
            <person name="Riley R."/>
            <person name="Sitrit Y."/>
            <person name="Stielow J.B."/>
            <person name="Szollosi G."/>
            <person name="Zifcakova L."/>
            <person name="Stursova M."/>
            <person name="Spatafora J.W."/>
            <person name="Tedersoo L."/>
            <person name="Vaario L.M."/>
            <person name="Yamada A."/>
            <person name="Yan M."/>
            <person name="Wang P."/>
            <person name="Xu J."/>
            <person name="Bruns T."/>
            <person name="Baldrian P."/>
            <person name="Vilgalys R."/>
            <person name="Dunand C."/>
            <person name="Henrissat B."/>
            <person name="Grigoriev I.V."/>
            <person name="Hibbett D."/>
            <person name="Nagy L.G."/>
            <person name="Martin F.M."/>
        </authorList>
    </citation>
    <scope>NUCLEOTIDE SEQUENCE</scope>
    <source>
        <strain evidence="2">Prilba</strain>
    </source>
</reference>
<protein>
    <submittedName>
        <fullName evidence="2">Malate dehydrogenase</fullName>
    </submittedName>
</protein>
<dbReference type="OrthoDB" id="1859733at2759"/>
<feature type="chain" id="PRO_5040190935" evidence="1">
    <location>
        <begin position="18"/>
        <end position="225"/>
    </location>
</feature>
<dbReference type="PANTHER" id="PTHR35567:SF1">
    <property type="entry name" value="CONSERVED FUNGAL PROTEIN (AFU_ORTHOLOGUE AFUA_1G14230)"/>
    <property type="match status" value="1"/>
</dbReference>
<feature type="signal peptide" evidence="1">
    <location>
        <begin position="1"/>
        <end position="17"/>
    </location>
</feature>
<dbReference type="EMBL" id="WHVB01000022">
    <property type="protein sequence ID" value="KAF8471554.1"/>
    <property type="molecule type" value="Genomic_DNA"/>
</dbReference>